<dbReference type="RefSeq" id="WP_348758892.1">
    <property type="nucleotide sequence ID" value="NZ_OZ026884.1"/>
</dbReference>
<protein>
    <submittedName>
        <fullName evidence="3">Outer membrane chaperone Skp (OmpH) / Outer membrane protein H</fullName>
    </submittedName>
</protein>
<organism evidence="3 4">
    <name type="scientific">Candidatus Methylocalor cossyra</name>
    <dbReference type="NCBI Taxonomy" id="3108543"/>
    <lineage>
        <taxon>Bacteria</taxon>
        <taxon>Pseudomonadati</taxon>
        <taxon>Pseudomonadota</taxon>
        <taxon>Gammaproteobacteria</taxon>
        <taxon>Methylococcales</taxon>
        <taxon>Methylococcaceae</taxon>
        <taxon>Candidatus Methylocalor</taxon>
    </lineage>
</organism>
<dbReference type="PIRSF" id="PIRSF002094">
    <property type="entry name" value="OMP26_Skp"/>
    <property type="match status" value="1"/>
</dbReference>
<sequence>MGKLFSAALLVLWAGTDVSAAELKIGFVNVARLLERAPQAEKAKKELEREFAPRDKKLVAEQKEIKQLEEKLGKDAAIMSDEEKQKLDREIIARKREAKRLQDEFREDFNLRRNEELTQLQKEIFEAIQSLAKEEHFDLLLTDGVVYASDAIDVTSKVEKKLEQSFKR</sequence>
<comment type="similarity">
    <text evidence="2">Belongs to the skp family.</text>
</comment>
<dbReference type="InterPro" id="IPR024930">
    <property type="entry name" value="Skp_dom_sf"/>
</dbReference>
<proteinExistence type="inferred from homology"/>
<evidence type="ECO:0000313" key="3">
    <source>
        <dbReference type="EMBL" id="CAL1239324.1"/>
    </source>
</evidence>
<dbReference type="PANTHER" id="PTHR35089">
    <property type="entry name" value="CHAPERONE PROTEIN SKP"/>
    <property type="match status" value="1"/>
</dbReference>
<evidence type="ECO:0000256" key="2">
    <source>
        <dbReference type="PIRNR" id="PIRNR002094"/>
    </source>
</evidence>
<evidence type="ECO:0000313" key="4">
    <source>
        <dbReference type="Proteomes" id="UP001497493"/>
    </source>
</evidence>
<dbReference type="Gene3D" id="3.30.910.20">
    <property type="entry name" value="Skp domain"/>
    <property type="match status" value="1"/>
</dbReference>
<dbReference type="SUPFAM" id="SSF111384">
    <property type="entry name" value="OmpH-like"/>
    <property type="match status" value="1"/>
</dbReference>
<dbReference type="Proteomes" id="UP001497493">
    <property type="component" value="Chromosome"/>
</dbReference>
<name>A0ABM9NFF1_9GAMM</name>
<gene>
    <name evidence="3" type="ORF">MECH1_V1_0548</name>
</gene>
<evidence type="ECO:0000256" key="1">
    <source>
        <dbReference type="ARBA" id="ARBA00022729"/>
    </source>
</evidence>
<reference evidence="3 4" key="1">
    <citation type="submission" date="2024-04" db="EMBL/GenBank/DDBJ databases">
        <authorList>
            <person name="Cremers G."/>
        </authorList>
    </citation>
    <scope>NUCLEOTIDE SEQUENCE [LARGE SCALE GENOMIC DNA]</scope>
    <source>
        <strain evidence="3">MeCH1-AG</strain>
    </source>
</reference>
<keyword evidence="4" id="KW-1185">Reference proteome</keyword>
<dbReference type="Pfam" id="PF03938">
    <property type="entry name" value="OmpH"/>
    <property type="match status" value="1"/>
</dbReference>
<dbReference type="EMBL" id="OZ026884">
    <property type="protein sequence ID" value="CAL1239324.1"/>
    <property type="molecule type" value="Genomic_DNA"/>
</dbReference>
<dbReference type="SMART" id="SM00935">
    <property type="entry name" value="OmpH"/>
    <property type="match status" value="1"/>
</dbReference>
<dbReference type="PANTHER" id="PTHR35089:SF1">
    <property type="entry name" value="CHAPERONE PROTEIN SKP"/>
    <property type="match status" value="1"/>
</dbReference>
<accession>A0ABM9NFF1</accession>
<dbReference type="InterPro" id="IPR005632">
    <property type="entry name" value="Chaperone_Skp"/>
</dbReference>
<keyword evidence="1" id="KW-0732">Signal</keyword>